<feature type="coiled-coil region" evidence="1">
    <location>
        <begin position="226"/>
        <end position="253"/>
    </location>
</feature>
<accession>A0A8H5P0I8</accession>
<dbReference type="Proteomes" id="UP000544095">
    <property type="component" value="Unassembled WGS sequence"/>
</dbReference>
<dbReference type="EMBL" id="JAAOAR010000370">
    <property type="protein sequence ID" value="KAF5585367.1"/>
    <property type="molecule type" value="Genomic_DNA"/>
</dbReference>
<organism evidence="2 3">
    <name type="scientific">Fusarium pseudoanthophilum</name>
    <dbReference type="NCBI Taxonomy" id="48495"/>
    <lineage>
        <taxon>Eukaryota</taxon>
        <taxon>Fungi</taxon>
        <taxon>Dikarya</taxon>
        <taxon>Ascomycota</taxon>
        <taxon>Pezizomycotina</taxon>
        <taxon>Sordariomycetes</taxon>
        <taxon>Hypocreomycetidae</taxon>
        <taxon>Hypocreales</taxon>
        <taxon>Nectriaceae</taxon>
        <taxon>Fusarium</taxon>
        <taxon>Fusarium fujikuroi species complex</taxon>
    </lineage>
</organism>
<name>A0A8H5P0I8_9HYPO</name>
<gene>
    <name evidence="2" type="ORF">FPANT_7534</name>
</gene>
<protein>
    <submittedName>
        <fullName evidence="2">Uncharacterized protein</fullName>
    </submittedName>
</protein>
<sequence>MGITNDAETACNQPLDKFRRPGVNFTLCPGCKKAATQHLIREHAQPCWFSTTGWPKIERSLYLKQEDGSSHSAEFENIVPHKASSRQHGFSRRRHKELQDAGICFDSYDKHNAGYRLMYAPWSRAFLLDEWDGQDLSQKGAELLLAKYGEPPMVEDHDDFDVDIQASESVSNAGDNFMATIEMHRAKIYEGTQQLIEWNVMILQIYRLLIEDEDCDDDRQGLMGILDQLFEKRRELVWEMRETEEELDDAYRELFGLGKDVSYPFKGKVWEDLLRSVVPLPMIMGSK</sequence>
<proteinExistence type="predicted"/>
<keyword evidence="1" id="KW-0175">Coiled coil</keyword>
<reference evidence="2 3" key="1">
    <citation type="submission" date="2020-05" db="EMBL/GenBank/DDBJ databases">
        <title>Identification and distribution of gene clusters putatively required for synthesis of sphingolipid metabolism inhibitors in phylogenetically diverse species of the filamentous fungus Fusarium.</title>
        <authorList>
            <person name="Kim H.-S."/>
            <person name="Busman M."/>
            <person name="Brown D.W."/>
            <person name="Divon H."/>
            <person name="Uhlig S."/>
            <person name="Proctor R.H."/>
        </authorList>
    </citation>
    <scope>NUCLEOTIDE SEQUENCE [LARGE SCALE GENOMIC DNA]</scope>
    <source>
        <strain evidence="2 3">NRRL 25211</strain>
    </source>
</reference>
<keyword evidence="3" id="KW-1185">Reference proteome</keyword>
<evidence type="ECO:0000256" key="1">
    <source>
        <dbReference type="SAM" id="Coils"/>
    </source>
</evidence>
<evidence type="ECO:0000313" key="3">
    <source>
        <dbReference type="Proteomes" id="UP000544095"/>
    </source>
</evidence>
<comment type="caution">
    <text evidence="2">The sequence shown here is derived from an EMBL/GenBank/DDBJ whole genome shotgun (WGS) entry which is preliminary data.</text>
</comment>
<evidence type="ECO:0000313" key="2">
    <source>
        <dbReference type="EMBL" id="KAF5585367.1"/>
    </source>
</evidence>
<dbReference type="AlphaFoldDB" id="A0A8H5P0I8"/>